<evidence type="ECO:0000256" key="1">
    <source>
        <dbReference type="SAM" id="MobiDB-lite"/>
    </source>
</evidence>
<evidence type="ECO:0000313" key="3">
    <source>
        <dbReference type="Proteomes" id="UP000024635"/>
    </source>
</evidence>
<dbReference type="EMBL" id="JARK01001372">
    <property type="protein sequence ID" value="EYC15664.1"/>
    <property type="molecule type" value="Genomic_DNA"/>
</dbReference>
<proteinExistence type="predicted"/>
<comment type="caution">
    <text evidence="2">The sequence shown here is derived from an EMBL/GenBank/DDBJ whole genome shotgun (WGS) entry which is preliminary data.</text>
</comment>
<dbReference type="Proteomes" id="UP000024635">
    <property type="component" value="Unassembled WGS sequence"/>
</dbReference>
<gene>
    <name evidence="2" type="primary">Acey_s0036.g3283</name>
    <name evidence="2" type="ORF">Y032_0036g3283</name>
</gene>
<name>A0A016UJW6_9BILA</name>
<feature type="compositionally biased region" description="Polar residues" evidence="1">
    <location>
        <begin position="61"/>
        <end position="70"/>
    </location>
</feature>
<sequence>MAAGAPFAPGDRHPCIFNTNETLYNIGAHFVNFEGNRKRLESIQRGKVGGIQAEGPLGHHSSASMLGNPWPNTSAWAAQYRRG</sequence>
<feature type="region of interest" description="Disordered" evidence="1">
    <location>
        <begin position="51"/>
        <end position="70"/>
    </location>
</feature>
<organism evidence="2 3">
    <name type="scientific">Ancylostoma ceylanicum</name>
    <dbReference type="NCBI Taxonomy" id="53326"/>
    <lineage>
        <taxon>Eukaryota</taxon>
        <taxon>Metazoa</taxon>
        <taxon>Ecdysozoa</taxon>
        <taxon>Nematoda</taxon>
        <taxon>Chromadorea</taxon>
        <taxon>Rhabditida</taxon>
        <taxon>Rhabditina</taxon>
        <taxon>Rhabditomorpha</taxon>
        <taxon>Strongyloidea</taxon>
        <taxon>Ancylostomatidae</taxon>
        <taxon>Ancylostomatinae</taxon>
        <taxon>Ancylostoma</taxon>
    </lineage>
</organism>
<reference evidence="3" key="1">
    <citation type="journal article" date="2015" name="Nat. Genet.">
        <title>The genome and transcriptome of the zoonotic hookworm Ancylostoma ceylanicum identify infection-specific gene families.</title>
        <authorList>
            <person name="Schwarz E.M."/>
            <person name="Hu Y."/>
            <person name="Antoshechkin I."/>
            <person name="Miller M.M."/>
            <person name="Sternberg P.W."/>
            <person name="Aroian R.V."/>
        </authorList>
    </citation>
    <scope>NUCLEOTIDE SEQUENCE</scope>
    <source>
        <strain evidence="3">HY135</strain>
    </source>
</reference>
<dbReference type="AlphaFoldDB" id="A0A016UJW6"/>
<protein>
    <submittedName>
        <fullName evidence="2">Uncharacterized protein</fullName>
    </submittedName>
</protein>
<evidence type="ECO:0000313" key="2">
    <source>
        <dbReference type="EMBL" id="EYC15664.1"/>
    </source>
</evidence>
<keyword evidence="3" id="KW-1185">Reference proteome</keyword>
<accession>A0A016UJW6</accession>